<keyword evidence="1" id="KW-0812">Transmembrane</keyword>
<name>A0ABZ1RE55_9ACTN</name>
<reference evidence="2" key="1">
    <citation type="submission" date="2022-10" db="EMBL/GenBank/DDBJ databases">
        <title>The complete genomes of actinobacterial strains from the NBC collection.</title>
        <authorList>
            <person name="Joergensen T.S."/>
            <person name="Alvarez Arevalo M."/>
            <person name="Sterndorff E.B."/>
            <person name="Faurdal D."/>
            <person name="Vuksanovic O."/>
            <person name="Mourched A.-S."/>
            <person name="Charusanti P."/>
            <person name="Shaw S."/>
            <person name="Blin K."/>
            <person name="Weber T."/>
        </authorList>
    </citation>
    <scope>NUCLEOTIDE SEQUENCE</scope>
    <source>
        <strain evidence="2">NBC_00283</strain>
    </source>
</reference>
<gene>
    <name evidence="2" type="ORF">OHU17_00895</name>
</gene>
<dbReference type="RefSeq" id="WP_328774917.1">
    <property type="nucleotide sequence ID" value="NZ_CP108057.1"/>
</dbReference>
<evidence type="ECO:0000313" key="3">
    <source>
        <dbReference type="Proteomes" id="UP001432075"/>
    </source>
</evidence>
<evidence type="ECO:0000256" key="1">
    <source>
        <dbReference type="SAM" id="Phobius"/>
    </source>
</evidence>
<dbReference type="Proteomes" id="UP001432075">
    <property type="component" value="Chromosome"/>
</dbReference>
<keyword evidence="3" id="KW-1185">Reference proteome</keyword>
<sequence length="152" mass="16524">MRSRAFDRAVLWSLAVVMGGTAVWMLFAGQERSSLIATVGAYFLGALAVALPILERLLRPQRLPVLDPVAEADELARTVGAQWSAEARTRGLREPRVVPLTWSASARQVADEPDRVYPAAGPGRISRIALDGRLDRGFDDALLVLAEGYGRI</sequence>
<evidence type="ECO:0000313" key="2">
    <source>
        <dbReference type="EMBL" id="WUO44480.1"/>
    </source>
</evidence>
<keyword evidence="1" id="KW-0472">Membrane</keyword>
<keyword evidence="1" id="KW-1133">Transmembrane helix</keyword>
<dbReference type="EMBL" id="CP108057">
    <property type="protein sequence ID" value="WUO44480.1"/>
    <property type="molecule type" value="Genomic_DNA"/>
</dbReference>
<feature type="transmembrane region" description="Helical" evidence="1">
    <location>
        <begin position="35"/>
        <end position="54"/>
    </location>
</feature>
<feature type="transmembrane region" description="Helical" evidence="1">
    <location>
        <begin position="9"/>
        <end position="29"/>
    </location>
</feature>
<protein>
    <submittedName>
        <fullName evidence="2">Uncharacterized protein</fullName>
    </submittedName>
</protein>
<proteinExistence type="predicted"/>
<organism evidence="2 3">
    <name type="scientific">Streptomyces goshikiensis</name>
    <dbReference type="NCBI Taxonomy" id="1942"/>
    <lineage>
        <taxon>Bacteria</taxon>
        <taxon>Bacillati</taxon>
        <taxon>Actinomycetota</taxon>
        <taxon>Actinomycetes</taxon>
        <taxon>Kitasatosporales</taxon>
        <taxon>Streptomycetaceae</taxon>
        <taxon>Streptomyces</taxon>
    </lineage>
</organism>
<accession>A0ABZ1RE55</accession>